<name>K9AZ79_9STAP</name>
<gene>
    <name evidence="2" type="ORF">C273_08926</name>
</gene>
<feature type="signal peptide" evidence="1">
    <location>
        <begin position="1"/>
        <end position="21"/>
    </location>
</feature>
<evidence type="ECO:0000313" key="3">
    <source>
        <dbReference type="Proteomes" id="UP000009885"/>
    </source>
</evidence>
<keyword evidence="3" id="KW-1185">Reference proteome</keyword>
<dbReference type="OrthoDB" id="2329027at2"/>
<dbReference type="AlphaFoldDB" id="K9AZ79"/>
<evidence type="ECO:0000313" key="2">
    <source>
        <dbReference type="EMBL" id="EKU46815.1"/>
    </source>
</evidence>
<protein>
    <recommendedName>
        <fullName evidence="4">SceA protein</fullName>
    </recommendedName>
</protein>
<dbReference type="Proteomes" id="UP000009885">
    <property type="component" value="Unassembled WGS sequence"/>
</dbReference>
<reference evidence="2 3" key="1">
    <citation type="journal article" date="2013" name="Genome Announc.">
        <title>Genome Sequence of Staphylococcus massiliensis Strain S46, Isolated from the Surface of Healthy Human Skin.</title>
        <authorList>
            <person name="Srivastav R."/>
            <person name="Singh A."/>
            <person name="Jangir P.K."/>
            <person name="Kumari C."/>
            <person name="Muduli S."/>
            <person name="Sharma R."/>
        </authorList>
    </citation>
    <scope>NUCLEOTIDE SEQUENCE [LARGE SCALE GENOMIC DNA]</scope>
    <source>
        <strain evidence="2 3">S46</strain>
    </source>
</reference>
<evidence type="ECO:0008006" key="4">
    <source>
        <dbReference type="Google" id="ProtNLM"/>
    </source>
</evidence>
<organism evidence="2 3">
    <name type="scientific">Staphylococcus massiliensis S46</name>
    <dbReference type="NCBI Taxonomy" id="1229783"/>
    <lineage>
        <taxon>Bacteria</taxon>
        <taxon>Bacillati</taxon>
        <taxon>Bacillota</taxon>
        <taxon>Bacilli</taxon>
        <taxon>Bacillales</taxon>
        <taxon>Staphylococcaceae</taxon>
        <taxon>Staphylococcus</taxon>
    </lineage>
</organism>
<feature type="chain" id="PRO_5038805545" description="SceA protein" evidence="1">
    <location>
        <begin position="22"/>
        <end position="127"/>
    </location>
</feature>
<dbReference type="RefSeq" id="WP_009384111.1">
    <property type="nucleotide sequence ID" value="NZ_AMSQ01000015.1"/>
</dbReference>
<proteinExistence type="predicted"/>
<dbReference type="STRING" id="1229783.C273_08926"/>
<dbReference type="eggNOG" id="COG1388">
    <property type="taxonomic scope" value="Bacteria"/>
</dbReference>
<sequence>MKKLLFATTATIGILATGVTANTQLEAAKTQSNTTTQQQGVDQTSTVHDRFIKAGGTEAMWQNIVLPESGGDPNAVSPQGYKGLGQTKEAWGTGTVEEQTKGMINYAEERYGSIDAAVQFRIANGWW</sequence>
<dbReference type="PATRIC" id="fig|1229783.3.peg.1794"/>
<evidence type="ECO:0000256" key="1">
    <source>
        <dbReference type="SAM" id="SignalP"/>
    </source>
</evidence>
<comment type="caution">
    <text evidence="2">The sequence shown here is derived from an EMBL/GenBank/DDBJ whole genome shotgun (WGS) entry which is preliminary data.</text>
</comment>
<accession>K9AZ79</accession>
<keyword evidence="1" id="KW-0732">Signal</keyword>
<dbReference type="EMBL" id="AMSQ01000015">
    <property type="protein sequence ID" value="EKU46815.1"/>
    <property type="molecule type" value="Genomic_DNA"/>
</dbReference>